<evidence type="ECO:0000256" key="1">
    <source>
        <dbReference type="ARBA" id="ARBA00008764"/>
    </source>
</evidence>
<keyword evidence="5 6" id="KW-0720">Serine protease</keyword>
<organism evidence="9 10">
    <name type="scientific">Stackebrandtia albiflava</name>
    <dbReference type="NCBI Taxonomy" id="406432"/>
    <lineage>
        <taxon>Bacteria</taxon>
        <taxon>Bacillati</taxon>
        <taxon>Actinomycetota</taxon>
        <taxon>Actinomycetes</taxon>
        <taxon>Glycomycetales</taxon>
        <taxon>Glycomycetaceae</taxon>
        <taxon>Stackebrandtia</taxon>
    </lineage>
</organism>
<evidence type="ECO:0000259" key="8">
    <source>
        <dbReference type="Pfam" id="PF00089"/>
    </source>
</evidence>
<reference evidence="9 10" key="1">
    <citation type="journal article" date="2013" name="Stand. Genomic Sci.">
        <title>Genomic Encyclopedia of Type Strains, Phase I: The one thousand microbial genomes (KMG-I) project.</title>
        <authorList>
            <person name="Kyrpides N.C."/>
            <person name="Woyke T."/>
            <person name="Eisen J.A."/>
            <person name="Garrity G."/>
            <person name="Lilburn T.G."/>
            <person name="Beck B.J."/>
            <person name="Whitman W.B."/>
            <person name="Hugenholtz P."/>
            <person name="Klenk H.P."/>
        </authorList>
    </citation>
    <scope>NUCLEOTIDE SEQUENCE [LARGE SCALE GENOMIC DNA]</scope>
    <source>
        <strain evidence="9 10">DSM 45044</strain>
    </source>
</reference>
<feature type="region of interest" description="Disordered" evidence="7">
    <location>
        <begin position="28"/>
        <end position="72"/>
    </location>
</feature>
<dbReference type="InterPro" id="IPR050966">
    <property type="entry name" value="Glutamyl_endopeptidase"/>
</dbReference>
<keyword evidence="10" id="KW-1185">Reference proteome</keyword>
<dbReference type="InterPro" id="IPR001254">
    <property type="entry name" value="Trypsin_dom"/>
</dbReference>
<evidence type="ECO:0000256" key="5">
    <source>
        <dbReference type="ARBA" id="ARBA00022825"/>
    </source>
</evidence>
<dbReference type="PROSITE" id="PS00673">
    <property type="entry name" value="V8_SER"/>
    <property type="match status" value="1"/>
</dbReference>
<keyword evidence="3 6" id="KW-0732">Signal</keyword>
<comment type="caution">
    <text evidence="9">The sequence shown here is derived from an EMBL/GenBank/DDBJ whole genome shotgun (WGS) entry which is preliminary data.</text>
</comment>
<dbReference type="RefSeq" id="WP_147142394.1">
    <property type="nucleotide sequence ID" value="NZ_BAABIJ010000004.1"/>
</dbReference>
<feature type="compositionally biased region" description="Polar residues" evidence="7">
    <location>
        <begin position="38"/>
        <end position="47"/>
    </location>
</feature>
<dbReference type="PROSITE" id="PS00672">
    <property type="entry name" value="V8_HIS"/>
    <property type="match status" value="1"/>
</dbReference>
<feature type="chain" id="PRO_5022259296" description="Serine protease" evidence="6">
    <location>
        <begin position="32"/>
        <end position="318"/>
    </location>
</feature>
<keyword evidence="2 6" id="KW-0645">Protease</keyword>
<dbReference type="EC" id="3.4.21.-" evidence="6"/>
<dbReference type="OrthoDB" id="1855925at2"/>
<evidence type="ECO:0000256" key="4">
    <source>
        <dbReference type="ARBA" id="ARBA00022801"/>
    </source>
</evidence>
<evidence type="ECO:0000313" key="10">
    <source>
        <dbReference type="Proteomes" id="UP000321617"/>
    </source>
</evidence>
<dbReference type="InterPro" id="IPR043504">
    <property type="entry name" value="Peptidase_S1_PA_chymotrypsin"/>
</dbReference>
<dbReference type="Pfam" id="PF00089">
    <property type="entry name" value="Trypsin"/>
    <property type="match status" value="1"/>
</dbReference>
<dbReference type="Proteomes" id="UP000321617">
    <property type="component" value="Unassembled WGS sequence"/>
</dbReference>
<gene>
    <name evidence="9" type="ORF">LX16_4388</name>
</gene>
<evidence type="ECO:0000256" key="2">
    <source>
        <dbReference type="ARBA" id="ARBA00022670"/>
    </source>
</evidence>
<evidence type="ECO:0000256" key="3">
    <source>
        <dbReference type="ARBA" id="ARBA00022729"/>
    </source>
</evidence>
<keyword evidence="4 6" id="KW-0378">Hydrolase</keyword>
<dbReference type="InterPro" id="IPR008256">
    <property type="entry name" value="Peptidase_S1B"/>
</dbReference>
<sequence length="318" mass="33916">MTTRNRRWRAVPATVALVTALTAFGAGAASADPGPSVDPQSPTSSDGSVLDPASLNVPDGLTMVPGTAGSGDRDYAGADYSADLKGEVEGTVGVDSVIAPDGRYRTTPTDWHPTTATVQLTYWNGSSHVQFCTGWMIGDDTLMTAGHCVYDQGSGWMTGQGVRAWPARDGSSAPYGSCTAASFHSVNGWTQNGDWEYDYGAIKLNCTVGASTGTYGFWWQSASLDGTSTYVRGYPCDKAYGEQWAHYDNVDQTTTRKVYYQNDTYNCQSGSPVYSYSRSGCGACALGIHAYGTGGGSYNSGTRITEAVFNNMIYWRDL</sequence>
<dbReference type="PRINTS" id="PR00839">
    <property type="entry name" value="V8PROTEASE"/>
</dbReference>
<evidence type="ECO:0000256" key="7">
    <source>
        <dbReference type="SAM" id="MobiDB-lite"/>
    </source>
</evidence>
<dbReference type="InterPro" id="IPR009003">
    <property type="entry name" value="Peptidase_S1_PA"/>
</dbReference>
<proteinExistence type="inferred from homology"/>
<dbReference type="Gene3D" id="2.40.10.10">
    <property type="entry name" value="Trypsin-like serine proteases"/>
    <property type="match status" value="2"/>
</dbReference>
<name>A0A562URD4_9ACTN</name>
<protein>
    <recommendedName>
        <fullName evidence="6">Serine protease</fullName>
        <ecNumber evidence="6">3.4.21.-</ecNumber>
    </recommendedName>
</protein>
<dbReference type="InterPro" id="IPR028301">
    <property type="entry name" value="V8_his_AS"/>
</dbReference>
<feature type="domain" description="Peptidase S1" evidence="8">
    <location>
        <begin position="106"/>
        <end position="272"/>
    </location>
</feature>
<dbReference type="EMBL" id="VLLL01000008">
    <property type="protein sequence ID" value="TWJ08167.1"/>
    <property type="molecule type" value="Genomic_DNA"/>
</dbReference>
<evidence type="ECO:0000256" key="6">
    <source>
        <dbReference type="RuleBase" id="RU004296"/>
    </source>
</evidence>
<dbReference type="AlphaFoldDB" id="A0A562URD4"/>
<dbReference type="PANTHER" id="PTHR15462:SF8">
    <property type="entry name" value="SERINE PROTEASE"/>
    <property type="match status" value="1"/>
</dbReference>
<dbReference type="GO" id="GO:0004252">
    <property type="term" value="F:serine-type endopeptidase activity"/>
    <property type="evidence" value="ECO:0007669"/>
    <property type="project" value="InterPro"/>
</dbReference>
<comment type="similarity">
    <text evidence="1 6">Belongs to the peptidase S1B family.</text>
</comment>
<dbReference type="InterPro" id="IPR000126">
    <property type="entry name" value="V8_ser_AS"/>
</dbReference>
<dbReference type="SUPFAM" id="SSF50494">
    <property type="entry name" value="Trypsin-like serine proteases"/>
    <property type="match status" value="1"/>
</dbReference>
<dbReference type="GO" id="GO:0006508">
    <property type="term" value="P:proteolysis"/>
    <property type="evidence" value="ECO:0007669"/>
    <property type="project" value="UniProtKB-KW"/>
</dbReference>
<accession>A0A562URD4</accession>
<dbReference type="PANTHER" id="PTHR15462">
    <property type="entry name" value="SERINE PROTEASE"/>
    <property type="match status" value="1"/>
</dbReference>
<evidence type="ECO:0000313" key="9">
    <source>
        <dbReference type="EMBL" id="TWJ08167.1"/>
    </source>
</evidence>
<feature type="signal peptide" evidence="6">
    <location>
        <begin position="1"/>
        <end position="31"/>
    </location>
</feature>